<dbReference type="Gene3D" id="3.20.20.80">
    <property type="entry name" value="Glycosidases"/>
    <property type="match status" value="1"/>
</dbReference>
<dbReference type="PANTHER" id="PTHR11069:SF23">
    <property type="entry name" value="LYSOSOMAL ACID GLUCOSYLCERAMIDASE"/>
    <property type="match status" value="1"/>
</dbReference>
<keyword evidence="2 5" id="KW-0732">Signal</keyword>
<dbReference type="SUPFAM" id="SSF51445">
    <property type="entry name" value="(Trans)glycosidases"/>
    <property type="match status" value="1"/>
</dbReference>
<evidence type="ECO:0008006" key="10">
    <source>
        <dbReference type="Google" id="ProtNLM"/>
    </source>
</evidence>
<evidence type="ECO:0000256" key="1">
    <source>
        <dbReference type="ARBA" id="ARBA00005382"/>
    </source>
</evidence>
<evidence type="ECO:0000259" key="6">
    <source>
        <dbReference type="Pfam" id="PF02055"/>
    </source>
</evidence>
<dbReference type="Pfam" id="PF17189">
    <property type="entry name" value="Glyco_hydro_30C"/>
    <property type="match status" value="1"/>
</dbReference>
<dbReference type="InterPro" id="IPR033453">
    <property type="entry name" value="Glyco_hydro_30_TIM-barrel"/>
</dbReference>
<dbReference type="PANTHER" id="PTHR11069">
    <property type="entry name" value="GLUCOSYLCERAMIDASE"/>
    <property type="match status" value="1"/>
</dbReference>
<reference evidence="8" key="1">
    <citation type="submission" date="2021-01" db="EMBL/GenBank/DDBJ databases">
        <title>Modified the classification status of verrucomicrobia.</title>
        <authorList>
            <person name="Feng X."/>
        </authorList>
    </citation>
    <scope>NUCLEOTIDE SEQUENCE</scope>
    <source>
        <strain evidence="8">KCTC 13126</strain>
    </source>
</reference>
<keyword evidence="4" id="KW-0326">Glycosidase</keyword>
<dbReference type="GO" id="GO:0016020">
    <property type="term" value="C:membrane"/>
    <property type="evidence" value="ECO:0007669"/>
    <property type="project" value="GOC"/>
</dbReference>
<comment type="caution">
    <text evidence="8">The sequence shown here is derived from an EMBL/GenBank/DDBJ whole genome shotgun (WGS) entry which is preliminary data.</text>
</comment>
<dbReference type="InterPro" id="IPR033452">
    <property type="entry name" value="GH30_C"/>
</dbReference>
<dbReference type="Gene3D" id="2.60.40.1180">
    <property type="entry name" value="Golgi alpha-mannosidase II"/>
    <property type="match status" value="1"/>
</dbReference>
<dbReference type="InterPro" id="IPR017853">
    <property type="entry name" value="GH"/>
</dbReference>
<dbReference type="EMBL" id="JAENIL010000031">
    <property type="protein sequence ID" value="MBK1878480.1"/>
    <property type="molecule type" value="Genomic_DNA"/>
</dbReference>
<dbReference type="Proteomes" id="UP000617628">
    <property type="component" value="Unassembled WGS sequence"/>
</dbReference>
<dbReference type="GO" id="GO:0006680">
    <property type="term" value="P:glucosylceramide catabolic process"/>
    <property type="evidence" value="ECO:0007669"/>
    <property type="project" value="TreeGrafter"/>
</dbReference>
<evidence type="ECO:0000256" key="2">
    <source>
        <dbReference type="ARBA" id="ARBA00022729"/>
    </source>
</evidence>
<gene>
    <name evidence="8" type="ORF">JIN87_16485</name>
</gene>
<dbReference type="GO" id="GO:0004348">
    <property type="term" value="F:glucosylceramidase activity"/>
    <property type="evidence" value="ECO:0007669"/>
    <property type="project" value="InterPro"/>
</dbReference>
<dbReference type="AlphaFoldDB" id="A0A934VRZ4"/>
<dbReference type="PRINTS" id="PR00843">
    <property type="entry name" value="GLHYDRLASE30"/>
</dbReference>
<feature type="chain" id="PRO_5036954258" description="Glycosyl hydrolase" evidence="5">
    <location>
        <begin position="24"/>
        <end position="482"/>
    </location>
</feature>
<evidence type="ECO:0000259" key="7">
    <source>
        <dbReference type="Pfam" id="PF17189"/>
    </source>
</evidence>
<feature type="domain" description="Glycosyl hydrolase family 30 beta sandwich" evidence="7">
    <location>
        <begin position="418"/>
        <end position="478"/>
    </location>
</feature>
<dbReference type="Pfam" id="PF02055">
    <property type="entry name" value="Glyco_hydro_30"/>
    <property type="match status" value="1"/>
</dbReference>
<feature type="signal peptide" evidence="5">
    <location>
        <begin position="1"/>
        <end position="23"/>
    </location>
</feature>
<evidence type="ECO:0000313" key="9">
    <source>
        <dbReference type="Proteomes" id="UP000617628"/>
    </source>
</evidence>
<comment type="similarity">
    <text evidence="1 4">Belongs to the glycosyl hydrolase 30 family.</text>
</comment>
<organism evidence="8 9">
    <name type="scientific">Pelagicoccus mobilis</name>
    <dbReference type="NCBI Taxonomy" id="415221"/>
    <lineage>
        <taxon>Bacteria</taxon>
        <taxon>Pseudomonadati</taxon>
        <taxon>Verrucomicrobiota</taxon>
        <taxon>Opitutia</taxon>
        <taxon>Puniceicoccales</taxon>
        <taxon>Pelagicoccaceae</taxon>
        <taxon>Pelagicoccus</taxon>
    </lineage>
</organism>
<protein>
    <recommendedName>
        <fullName evidence="10">Glycosyl hydrolase</fullName>
    </recommendedName>
</protein>
<keyword evidence="9" id="KW-1185">Reference proteome</keyword>
<dbReference type="InterPro" id="IPR001139">
    <property type="entry name" value="Glyco_hydro_30"/>
</dbReference>
<evidence type="ECO:0000256" key="5">
    <source>
        <dbReference type="SAM" id="SignalP"/>
    </source>
</evidence>
<proteinExistence type="inferred from homology"/>
<keyword evidence="3 4" id="KW-0378">Hydrolase</keyword>
<sequence>MKTRTLTLTAAAAVFFSLAGLSAKETSWKKIETFTTAKDTELRLSAGESLAFEPFGQPLETDGFILLDTSASFQTFVGVGAAITDSSAETFAKLPESVQEEFLKAYFDRKEGIGYNLLRTHIASCDFSSSMYDYVEEGDASLASFDVSLDERYRIPMIKRAIEAAGGELPLYASPWSPPAWMKDNGNRLRGGKLLPEFRDSWARHYVRFIEEYEKRGMPIWGLTVQNEPMAVQTWESCVWTAEEERDFVRDHLGPTLEEAGMSDKKLIVWDHNRDQIYQRATTILGDAEAAKYVWGVGFHWYEPWTGGDMQFYNLRQVAESYPDFKLVFTEGCAERFDADRWDAWELGERYGHSMVNDFKAGTVAWTDWNILLNERGGPNHVGNYCFAPVHANTKDGELVYTNSYYYIGHFSKFIEPGAKRIASSSSRDQIREVAFQNPNGEIVLVVLNKTELAVDYRVMIDGLAAESSILPRAINTYILKN</sequence>
<dbReference type="InterPro" id="IPR013780">
    <property type="entry name" value="Glyco_hydro_b"/>
</dbReference>
<evidence type="ECO:0000256" key="3">
    <source>
        <dbReference type="ARBA" id="ARBA00022801"/>
    </source>
</evidence>
<evidence type="ECO:0000313" key="8">
    <source>
        <dbReference type="EMBL" id="MBK1878480.1"/>
    </source>
</evidence>
<accession>A0A934VRZ4</accession>
<evidence type="ECO:0000256" key="4">
    <source>
        <dbReference type="RuleBase" id="RU361188"/>
    </source>
</evidence>
<feature type="domain" description="Glycosyl hydrolase family 30 TIM-barrel" evidence="6">
    <location>
        <begin position="78"/>
        <end position="415"/>
    </location>
</feature>
<dbReference type="RefSeq" id="WP_200356692.1">
    <property type="nucleotide sequence ID" value="NZ_JAENIL010000031.1"/>
</dbReference>
<name>A0A934VRZ4_9BACT</name>